<reference evidence="1 2" key="1">
    <citation type="submission" date="2019-03" db="EMBL/GenBank/DDBJ databases">
        <title>Genomic Encyclopedia of Type Strains, Phase IV (KMG-IV): sequencing the most valuable type-strain genomes for metagenomic binning, comparative biology and taxonomic classification.</title>
        <authorList>
            <person name="Goeker M."/>
        </authorList>
    </citation>
    <scope>NUCLEOTIDE SEQUENCE [LARGE SCALE GENOMIC DNA]</scope>
    <source>
        <strain evidence="1 2">DSM 100556</strain>
    </source>
</reference>
<evidence type="ECO:0008006" key="3">
    <source>
        <dbReference type="Google" id="ProtNLM"/>
    </source>
</evidence>
<protein>
    <recommendedName>
        <fullName evidence="3">FlgN protein</fullName>
    </recommendedName>
</protein>
<dbReference type="AlphaFoldDB" id="A0A4R1QK44"/>
<evidence type="ECO:0000313" key="1">
    <source>
        <dbReference type="EMBL" id="TCL54018.1"/>
    </source>
</evidence>
<gene>
    <name evidence="1" type="ORF">EDD76_12329</name>
</gene>
<dbReference type="OrthoDB" id="9798495at2"/>
<organism evidence="1 2">
    <name type="scientific">Kineothrix alysoides</name>
    <dbReference type="NCBI Taxonomy" id="1469948"/>
    <lineage>
        <taxon>Bacteria</taxon>
        <taxon>Bacillati</taxon>
        <taxon>Bacillota</taxon>
        <taxon>Clostridia</taxon>
        <taxon>Lachnospirales</taxon>
        <taxon>Lachnospiraceae</taxon>
        <taxon>Kineothrix</taxon>
    </lineage>
</organism>
<keyword evidence="2" id="KW-1185">Reference proteome</keyword>
<dbReference type="Proteomes" id="UP000295718">
    <property type="component" value="Unassembled WGS sequence"/>
</dbReference>
<sequence length="157" mass="18336">MIENYLQVLEQSMHKKTDILSRIQEINLNQEQILKNEGSVEDFGATIDEKEKLIEELSKLDEGFETLYRHIEEQLVGGREQYKSQIAKLQQLIVEVTEKSVAIQAQETRNYKLAQNYFTVGRKTLQKNRTTSKAALDYYKSMSNSQIVQPQFMDKKK</sequence>
<evidence type="ECO:0000313" key="2">
    <source>
        <dbReference type="Proteomes" id="UP000295718"/>
    </source>
</evidence>
<comment type="caution">
    <text evidence="1">The sequence shown here is derived from an EMBL/GenBank/DDBJ whole genome shotgun (WGS) entry which is preliminary data.</text>
</comment>
<dbReference type="STRING" id="1469948.GCA_000732725_02379"/>
<dbReference type="EMBL" id="SLUO01000023">
    <property type="protein sequence ID" value="TCL54018.1"/>
    <property type="molecule type" value="Genomic_DNA"/>
</dbReference>
<dbReference type="RefSeq" id="WP_031391061.1">
    <property type="nucleotide sequence ID" value="NZ_JPNB01000002.1"/>
</dbReference>
<name>A0A4R1QK44_9FIRM</name>
<proteinExistence type="predicted"/>
<accession>A0A4R1QK44</accession>